<keyword evidence="4" id="KW-0143">Chaperone</keyword>
<evidence type="ECO:0000313" key="5">
    <source>
        <dbReference type="EMBL" id="MDG4475833.1"/>
    </source>
</evidence>
<dbReference type="AlphaFoldDB" id="A0A9X4MG86"/>
<dbReference type="Proteomes" id="UP001154240">
    <property type="component" value="Unassembled WGS sequence"/>
</dbReference>
<sequence length="166" mass="18392">MMHAMATTPCTEKTEKKGAITVPTSRFGALSVNPEKIITMTSPFLGFPNSMRFFVKPHGEESPFLWLQSLNDPKLAFVVIQAALLIPQYQAEISASTRQELQALPEQALEILLILTIPKDNPEGMTANLLGPVAINPEKRLAKQVLQDPTRYDACWPVFTTDEPAE</sequence>
<dbReference type="InterPro" id="IPR003775">
    <property type="entry name" value="Flagellar_assembly_factor_FliW"/>
</dbReference>
<comment type="subunit">
    <text evidence="4">Interacts with translational regulator CsrA and flagellin(s).</text>
</comment>
<proteinExistence type="inferred from homology"/>
<name>A0A9X4MG86_9BACT</name>
<dbReference type="PANTHER" id="PTHR39190">
    <property type="entry name" value="FLAGELLAR ASSEMBLY FACTOR FLIW"/>
    <property type="match status" value="1"/>
</dbReference>
<keyword evidence="6" id="KW-1185">Reference proteome</keyword>
<dbReference type="SUPFAM" id="SSF141457">
    <property type="entry name" value="BH3618-like"/>
    <property type="match status" value="1"/>
</dbReference>
<evidence type="ECO:0000256" key="4">
    <source>
        <dbReference type="HAMAP-Rule" id="MF_01185"/>
    </source>
</evidence>
<comment type="subcellular location">
    <subcellularLocation>
        <location evidence="4">Cytoplasm</location>
    </subcellularLocation>
</comment>
<reference evidence="5" key="2">
    <citation type="submission" date="2022-10" db="EMBL/GenBank/DDBJ databases">
        <authorList>
            <person name="Aronson H.S."/>
        </authorList>
    </citation>
    <scope>NUCLEOTIDE SEQUENCE</scope>
    <source>
        <strain evidence="5">RS19-109</strain>
    </source>
</reference>
<keyword evidence="1 4" id="KW-0963">Cytoplasm</keyword>
<keyword evidence="3 4" id="KW-0810">Translation regulation</keyword>
<evidence type="ECO:0000313" key="6">
    <source>
        <dbReference type="Proteomes" id="UP001154240"/>
    </source>
</evidence>
<evidence type="ECO:0000256" key="1">
    <source>
        <dbReference type="ARBA" id="ARBA00022490"/>
    </source>
</evidence>
<dbReference type="GO" id="GO:0006417">
    <property type="term" value="P:regulation of translation"/>
    <property type="evidence" value="ECO:0007669"/>
    <property type="project" value="UniProtKB-KW"/>
</dbReference>
<keyword evidence="5" id="KW-0966">Cell projection</keyword>
<dbReference type="Gene3D" id="2.30.290.10">
    <property type="entry name" value="BH3618-like"/>
    <property type="match status" value="1"/>
</dbReference>
<reference evidence="5" key="1">
    <citation type="journal article" date="2022" name="bioRxiv">
        <title>Thiovibrio frasassiensisgen. nov., sp. nov., an autotrophic, elemental sulfur disproportionating bacterium isolated from sulfidic karst sediment, and proposal of Thiovibrionaceae fam. nov.</title>
        <authorList>
            <person name="Aronson H."/>
            <person name="Thomas C."/>
            <person name="Bhattacharyya M."/>
            <person name="Eckstein S."/>
            <person name="Jensen S."/>
            <person name="Barco R."/>
            <person name="Macalady J."/>
            <person name="Amend J."/>
        </authorList>
    </citation>
    <scope>NUCLEOTIDE SEQUENCE</scope>
    <source>
        <strain evidence="5">RS19-109</strain>
    </source>
</reference>
<dbReference type="HAMAP" id="MF_01185">
    <property type="entry name" value="FliW"/>
    <property type="match status" value="1"/>
</dbReference>
<protein>
    <recommendedName>
        <fullName evidence="4">Flagellar assembly factor FliW</fullName>
    </recommendedName>
</protein>
<comment type="caution">
    <text evidence="5">The sequence shown here is derived from an EMBL/GenBank/DDBJ whole genome shotgun (WGS) entry which is preliminary data.</text>
</comment>
<evidence type="ECO:0000256" key="3">
    <source>
        <dbReference type="ARBA" id="ARBA00022845"/>
    </source>
</evidence>
<dbReference type="PANTHER" id="PTHR39190:SF1">
    <property type="entry name" value="FLAGELLAR ASSEMBLY FACTOR FLIW"/>
    <property type="match status" value="1"/>
</dbReference>
<dbReference type="EMBL" id="JAPHEH010000001">
    <property type="protein sequence ID" value="MDG4475833.1"/>
    <property type="molecule type" value="Genomic_DNA"/>
</dbReference>
<organism evidence="5 6">
    <name type="scientific">Thiovibrio frasassiensis</name>
    <dbReference type="NCBI Taxonomy" id="2984131"/>
    <lineage>
        <taxon>Bacteria</taxon>
        <taxon>Pseudomonadati</taxon>
        <taxon>Thermodesulfobacteriota</taxon>
        <taxon>Desulfobulbia</taxon>
        <taxon>Desulfobulbales</taxon>
        <taxon>Thiovibrionaceae</taxon>
        <taxon>Thiovibrio</taxon>
    </lineage>
</organism>
<keyword evidence="5" id="KW-0969">Cilium</keyword>
<dbReference type="InterPro" id="IPR024046">
    <property type="entry name" value="Flagellar_assmbl_FliW_dom_sf"/>
</dbReference>
<comment type="similarity">
    <text evidence="4">Belongs to the FliW family.</text>
</comment>
<comment type="function">
    <text evidence="4">Acts as an anti-CsrA protein, binds CsrA and prevents it from repressing translation of its target genes, one of which is flagellin. Binds to flagellin and participates in the assembly of the flagellum.</text>
</comment>
<keyword evidence="5" id="KW-0282">Flagellum</keyword>
<dbReference type="GO" id="GO:0005737">
    <property type="term" value="C:cytoplasm"/>
    <property type="evidence" value="ECO:0007669"/>
    <property type="project" value="UniProtKB-SubCell"/>
</dbReference>
<gene>
    <name evidence="4 5" type="primary">fliW</name>
    <name evidence="5" type="ORF">OLX77_06635</name>
</gene>
<keyword evidence="2 4" id="KW-1005">Bacterial flagellum biogenesis</keyword>
<dbReference type="GO" id="GO:0044780">
    <property type="term" value="P:bacterial-type flagellum assembly"/>
    <property type="evidence" value="ECO:0007669"/>
    <property type="project" value="UniProtKB-UniRule"/>
</dbReference>
<dbReference type="Pfam" id="PF02623">
    <property type="entry name" value="FliW"/>
    <property type="match status" value="1"/>
</dbReference>
<accession>A0A9X4MG86</accession>
<evidence type="ECO:0000256" key="2">
    <source>
        <dbReference type="ARBA" id="ARBA00022795"/>
    </source>
</evidence>
<dbReference type="RefSeq" id="WP_307632807.1">
    <property type="nucleotide sequence ID" value="NZ_JAPHEH010000001.1"/>
</dbReference>